<evidence type="ECO:0000256" key="9">
    <source>
        <dbReference type="RuleBase" id="RU004075"/>
    </source>
</evidence>
<evidence type="ECO:0000256" key="1">
    <source>
        <dbReference type="ARBA" id="ARBA00001933"/>
    </source>
</evidence>
<dbReference type="SUPFAM" id="SSF53383">
    <property type="entry name" value="PLP-dependent transferases"/>
    <property type="match status" value="1"/>
</dbReference>
<dbReference type="Proteomes" id="UP000093903">
    <property type="component" value="Unassembled WGS sequence"/>
</dbReference>
<keyword evidence="4 8" id="KW-0663">Pyridoxal phosphate</keyword>
<dbReference type="Pfam" id="PF00266">
    <property type="entry name" value="Aminotran_5"/>
    <property type="match status" value="1"/>
</dbReference>
<comment type="caution">
    <text evidence="12">The sequence shown here is derived from an EMBL/GenBank/DDBJ whole genome shotgun (WGS) entry which is preliminary data.</text>
</comment>
<dbReference type="GO" id="GO:0008453">
    <property type="term" value="F:alanine-glyoxylate transaminase activity"/>
    <property type="evidence" value="ECO:0007669"/>
    <property type="project" value="TreeGrafter"/>
</dbReference>
<dbReference type="EMBL" id="LYXA01000001">
    <property type="protein sequence ID" value="OBU74869.1"/>
    <property type="molecule type" value="Genomic_DNA"/>
</dbReference>
<dbReference type="InterPro" id="IPR000192">
    <property type="entry name" value="Aminotrans_V_dom"/>
</dbReference>
<dbReference type="InterPro" id="IPR024169">
    <property type="entry name" value="SP_NH2Trfase/AEP_transaminase"/>
</dbReference>
<dbReference type="InterPro" id="IPR015424">
    <property type="entry name" value="PyrdxlP-dep_Trfase"/>
</dbReference>
<dbReference type="PANTHER" id="PTHR21152:SF40">
    <property type="entry name" value="ALANINE--GLYOXYLATE AMINOTRANSFERASE"/>
    <property type="match status" value="1"/>
</dbReference>
<dbReference type="PANTHER" id="PTHR21152">
    <property type="entry name" value="AMINOTRANSFERASE CLASS V"/>
    <property type="match status" value="1"/>
</dbReference>
<dbReference type="Gene3D" id="3.90.1150.10">
    <property type="entry name" value="Aspartate Aminotransferase, domain 1"/>
    <property type="match status" value="1"/>
</dbReference>
<dbReference type="InterPro" id="IPR020578">
    <property type="entry name" value="Aminotrans_V_PyrdxlP_BS"/>
</dbReference>
<accession>A0A853M841</accession>
<protein>
    <recommendedName>
        <fullName evidence="6">Tritium exchange subunit</fullName>
    </recommendedName>
</protein>
<evidence type="ECO:0000256" key="3">
    <source>
        <dbReference type="ARBA" id="ARBA00011771"/>
    </source>
</evidence>
<dbReference type="PROSITE" id="PS00595">
    <property type="entry name" value="AA_TRANSFER_CLASS_5"/>
    <property type="match status" value="1"/>
</dbReference>
<sequence>MENKLMLMIPGPTPVPEAALLALAKHPIGHRTGEFSNMMGEVTENLKWLHQTTNDVLMLNVSGTGAVEAGIINFLSPGDRILVGNNGKFGERWVEVGEAFGLNVEVVTAEWGKPLDPSKFGEILAADTKKEIKAVVITHSETSTGVINDLAAINSHVKAHGEALIIVDAVTSLGAYNVAVDELGLDIVASGSQKGYMIPPGLGFVSVSDKAWEAYKTAKLPKFYLDLGKYRKSTAKNTTPFTPPVNLIVALHTTLGMMKREGLESIFARHERQKNATRAAMKALNLPLFAPDEWASPAITAVSVPGMEADKIRSLMKKRFDIALAGGQDHLTNKIFRIGHLGFVSDRDILSCVSALEVVLGELGYENFIPGAGVAAAVKVFTTI</sequence>
<keyword evidence="12" id="KW-0808">Transferase</keyword>
<dbReference type="InterPro" id="IPR015421">
    <property type="entry name" value="PyrdxlP-dep_Trfase_major"/>
</dbReference>
<evidence type="ECO:0000259" key="11">
    <source>
        <dbReference type="Pfam" id="PF00266"/>
    </source>
</evidence>
<dbReference type="RefSeq" id="WP_006278723.1">
    <property type="nucleotide sequence ID" value="NZ_ACYA01000072.1"/>
</dbReference>
<keyword evidence="12" id="KW-0032">Aminotransferase</keyword>
<evidence type="ECO:0000256" key="10">
    <source>
        <dbReference type="RuleBase" id="RU004504"/>
    </source>
</evidence>
<comment type="function">
    <text evidence="5">Soluble hydrogenase catalyzes both production and consumption of hydrogen from suitable artificial electron donors or acceptors. This subunit catalyzes the tritium-exchange activity.</text>
</comment>
<evidence type="ECO:0000256" key="8">
    <source>
        <dbReference type="PIRSR" id="PIRSR000524-50"/>
    </source>
</evidence>
<comment type="subunit">
    <text evidence="3">Heterodimer of a large and a small subunit.</text>
</comment>
<dbReference type="PIRSF" id="PIRSF000524">
    <property type="entry name" value="SPT"/>
    <property type="match status" value="1"/>
</dbReference>
<feature type="binding site" evidence="7">
    <location>
        <position position="337"/>
    </location>
    <ligand>
        <name>substrate</name>
    </ligand>
</feature>
<evidence type="ECO:0000313" key="13">
    <source>
        <dbReference type="Proteomes" id="UP000093903"/>
    </source>
</evidence>
<organism evidence="12 13">
    <name type="scientific">Cylindrospermopsis raciborskii CS-505</name>
    <dbReference type="NCBI Taxonomy" id="533240"/>
    <lineage>
        <taxon>Bacteria</taxon>
        <taxon>Bacillati</taxon>
        <taxon>Cyanobacteriota</taxon>
        <taxon>Cyanophyceae</taxon>
        <taxon>Nostocales</taxon>
        <taxon>Aphanizomenonaceae</taxon>
        <taxon>Cylindrospermopsis</taxon>
    </lineage>
</organism>
<name>A0A853M841_9CYAN</name>
<dbReference type="AlphaFoldDB" id="A0A853M841"/>
<dbReference type="InterPro" id="IPR015422">
    <property type="entry name" value="PyrdxlP-dep_Trfase_small"/>
</dbReference>
<reference evidence="12 13" key="1">
    <citation type="submission" date="2016-05" db="EMBL/GenBank/DDBJ databases">
        <title>First complete genome of the cyanobacterium Cylindrospermopsis raciborskii CS505, containing a circular chromosome and a single extrachromosomal element.</title>
        <authorList>
            <person name="Fuentes J."/>
            <person name="Tamames J."/>
            <person name="Allen E."/>
            <person name="Plominski A."/>
            <person name="Vasquez M."/>
        </authorList>
    </citation>
    <scope>NUCLEOTIDE SEQUENCE [LARGE SCALE GENOMIC DNA]</scope>
    <source>
        <strain evidence="12 13">CS505</strain>
    </source>
</reference>
<evidence type="ECO:0000256" key="5">
    <source>
        <dbReference type="ARBA" id="ARBA00054899"/>
    </source>
</evidence>
<gene>
    <name evidence="12" type="ORF">A9P98_00075</name>
</gene>
<dbReference type="FunFam" id="3.40.640.10:FF:000054">
    <property type="entry name" value="Serine--glyoxylate aminotransferase"/>
    <property type="match status" value="1"/>
</dbReference>
<comment type="similarity">
    <text evidence="2 9">Belongs to the class-V pyridoxal-phosphate-dependent aminotransferase family.</text>
</comment>
<evidence type="ECO:0000256" key="7">
    <source>
        <dbReference type="PIRSR" id="PIRSR000524-1"/>
    </source>
</evidence>
<dbReference type="GO" id="GO:0019265">
    <property type="term" value="P:glycine biosynthetic process, by transamination of glyoxylate"/>
    <property type="evidence" value="ECO:0007669"/>
    <property type="project" value="TreeGrafter"/>
</dbReference>
<dbReference type="GO" id="GO:0004760">
    <property type="term" value="F:L-serine-pyruvate transaminase activity"/>
    <property type="evidence" value="ECO:0007669"/>
    <property type="project" value="TreeGrafter"/>
</dbReference>
<evidence type="ECO:0000256" key="2">
    <source>
        <dbReference type="ARBA" id="ARBA00009236"/>
    </source>
</evidence>
<evidence type="ECO:0000313" key="12">
    <source>
        <dbReference type="EMBL" id="OBU74869.1"/>
    </source>
</evidence>
<evidence type="ECO:0000256" key="4">
    <source>
        <dbReference type="ARBA" id="ARBA00022898"/>
    </source>
</evidence>
<evidence type="ECO:0000256" key="6">
    <source>
        <dbReference type="ARBA" id="ARBA00079151"/>
    </source>
</evidence>
<comment type="cofactor">
    <cofactor evidence="1 8 10">
        <name>pyridoxal 5'-phosphate</name>
        <dbReference type="ChEBI" id="CHEBI:597326"/>
    </cofactor>
</comment>
<proteinExistence type="inferred from homology"/>
<feature type="domain" description="Aminotransferase class V" evidence="11">
    <location>
        <begin position="28"/>
        <end position="328"/>
    </location>
</feature>
<dbReference type="FunFam" id="3.90.1150.10:FF:000031">
    <property type="entry name" value="Serine--glyoxylate aminotransferase"/>
    <property type="match status" value="1"/>
</dbReference>
<feature type="modified residue" description="N6-(pyridoxal phosphate)lysine" evidence="8">
    <location>
        <position position="194"/>
    </location>
</feature>
<dbReference type="Gene3D" id="3.40.640.10">
    <property type="entry name" value="Type I PLP-dependent aspartate aminotransferase-like (Major domain)"/>
    <property type="match status" value="1"/>
</dbReference>